<reference evidence="2" key="1">
    <citation type="journal article" date="2018" name="Genome Biol. Evol.">
        <title>Genomics and development of Lentinus tigrinus, a white-rot wood-decaying mushroom with dimorphic fruiting bodies.</title>
        <authorList>
            <person name="Wu B."/>
            <person name="Xu Z."/>
            <person name="Knudson A."/>
            <person name="Carlson A."/>
            <person name="Chen N."/>
            <person name="Kovaka S."/>
            <person name="LaButti K."/>
            <person name="Lipzen A."/>
            <person name="Pennachio C."/>
            <person name="Riley R."/>
            <person name="Schakwitz W."/>
            <person name="Umezawa K."/>
            <person name="Ohm R.A."/>
            <person name="Grigoriev I.V."/>
            <person name="Nagy L.G."/>
            <person name="Gibbons J."/>
            <person name="Hibbett D."/>
        </authorList>
    </citation>
    <scope>NUCLEOTIDE SEQUENCE [LARGE SCALE GENOMIC DNA]</scope>
    <source>
        <strain evidence="2">ALCF2SS1-6</strain>
    </source>
</reference>
<evidence type="ECO:0000313" key="3">
    <source>
        <dbReference type="Proteomes" id="UP000313359"/>
    </source>
</evidence>
<dbReference type="Proteomes" id="UP000313359">
    <property type="component" value="Unassembled WGS sequence"/>
</dbReference>
<evidence type="ECO:0000256" key="1">
    <source>
        <dbReference type="SAM" id="MobiDB-lite"/>
    </source>
</evidence>
<dbReference type="EMBL" id="ML122357">
    <property type="protein sequence ID" value="RPD52486.1"/>
    <property type="molecule type" value="Genomic_DNA"/>
</dbReference>
<feature type="compositionally biased region" description="Low complexity" evidence="1">
    <location>
        <begin position="39"/>
        <end position="49"/>
    </location>
</feature>
<feature type="region of interest" description="Disordered" evidence="1">
    <location>
        <begin position="20"/>
        <end position="49"/>
    </location>
</feature>
<proteinExistence type="predicted"/>
<protein>
    <submittedName>
        <fullName evidence="2">Uncharacterized protein</fullName>
    </submittedName>
</protein>
<name>A0A5C2RQP5_9APHY</name>
<feature type="compositionally biased region" description="Polar residues" evidence="1">
    <location>
        <begin position="275"/>
        <end position="287"/>
    </location>
</feature>
<feature type="compositionally biased region" description="Polar residues" evidence="1">
    <location>
        <begin position="207"/>
        <end position="222"/>
    </location>
</feature>
<organism evidence="2 3">
    <name type="scientific">Lentinus tigrinus ALCF2SS1-6</name>
    <dbReference type="NCBI Taxonomy" id="1328759"/>
    <lineage>
        <taxon>Eukaryota</taxon>
        <taxon>Fungi</taxon>
        <taxon>Dikarya</taxon>
        <taxon>Basidiomycota</taxon>
        <taxon>Agaricomycotina</taxon>
        <taxon>Agaricomycetes</taxon>
        <taxon>Polyporales</taxon>
        <taxon>Polyporaceae</taxon>
        <taxon>Lentinus</taxon>
    </lineage>
</organism>
<accession>A0A5C2RQP5</accession>
<dbReference type="AlphaFoldDB" id="A0A5C2RQP5"/>
<gene>
    <name evidence="2" type="ORF">L227DRAFT_40751</name>
</gene>
<feature type="compositionally biased region" description="Polar residues" evidence="1">
    <location>
        <begin position="375"/>
        <end position="384"/>
    </location>
</feature>
<feature type="compositionally biased region" description="Basic and acidic residues" evidence="1">
    <location>
        <begin position="250"/>
        <end position="261"/>
    </location>
</feature>
<feature type="compositionally biased region" description="Basic residues" evidence="1">
    <location>
        <begin position="234"/>
        <end position="249"/>
    </location>
</feature>
<feature type="compositionally biased region" description="Polar residues" evidence="1">
    <location>
        <begin position="314"/>
        <end position="323"/>
    </location>
</feature>
<sequence length="384" mass="41351">MRRDKRRGILFQRLRINTAPSPPPSVPVRASTMCRTSETASKSPAATAGAAASKGRDCVTFLALDPGGRALLPVHRVATHRAMTRGCSVDCSDSANSDSCSLSISLSFLRLLWTRRQVPAASHPPARRTLALCSTERRQAHRPLIREQTRLVLRCAPSVHVADRIVAGDTVACAHMQQQQQQQGCSRGAPYPSPSPRPGTAARSRSHPGTAQSHPQSQTQPASGPDGPAASMPVHHHSLRIKQLAKNHGQHSEQRPRERSSGKRRLQLQGMGGTHVNTKQSNRQNGATLRLHSPPVSECSNPKRRQEEYGPRTTGVSTANSDEQAVLQKKPVSECGPARRRTTMRGPTNGAADGGPGSARRTANTMDMRTWGPGASSTRTSGRP</sequence>
<feature type="region of interest" description="Disordered" evidence="1">
    <location>
        <begin position="182"/>
        <end position="384"/>
    </location>
</feature>
<evidence type="ECO:0000313" key="2">
    <source>
        <dbReference type="EMBL" id="RPD52486.1"/>
    </source>
</evidence>
<keyword evidence="3" id="KW-1185">Reference proteome</keyword>